<sequence>PKSQKQWSTSFIPQTATLSTLNNIPWIASIDKTCQGIILNQWWILSTISCLTKLKYLNSDISRVVNKEGILHGDKICLHPSFNPSDGKYPIKGVIGAFFLEFPIRKKEISLPQTYNIFRESCFHCVYRHCSVYQYQKHTKFENNMKKLSVKVLDISFCHHQYNHMTKSNNLCIWSHQKEDCWIQQGSPVLCTFGSHWELVGLVSESSMACDSPILVIKTAPYLSWIRWLIKMNEKPLDSFFSPLCSFYPGVEYDLISKIKILTNSMLNDHGSQYSSITPKLDPVFNEAWYLVRSQRTSTKTDGYMISPVPMTILHSPTLTIPYYWPLSKSIAFISWSHYKPSHVIPSSQLDTTNLLSKHEATMVKPPKQTEDTAWLLFHSNIIKPLVYSKINIIRPWTQTDSNLLKLWTLSETESVKYLHTLKADKIRLWLDKKPVENNVVWFQVQTRRIGSQSESLKNHVLFKKKDEKILSMYQSQIDTFKTWNQTKLQIMPSWTKHDDDKARLWTQIPEASDKLFHNEIETALKQTQSLTQSARNWILPETETCKLWKPPMADKLRNWVHHEFHTVKSLIELNDDIVKPRVHKEARTLTQWMQAEFSKVNPHTPFETDIVIVWTQVETPVVNGWLDFLEDTATIWIHSQFQELKDLTQSENDRVTKWTQTEAQPSSPWTLSEVDTFTPWTPGESSNLIPLIDPVIYTLPSWTQNEPTKKSKTIADTLTYWAQTKMSTTSLGRKLLRNKPISGPKAEERNNLALSESYSPSLWTKAHYSKVNSSDFKSKIGTIWASYEYPTLHLWKQTEVDIMAQWTCIQSQLETSWSHQLSDTTIFNHANSPLFIHLMNPDCDIITALFQKKTQPVNSYNPPRESVTPWTQYEASENNLQSETRSDIDIQWIQTAISRGSPMTQAKVISEVALDNTETVNRWTQTTDDFKKTWSKDRLLALTSFTEMAMDIFTLLIQTKSPTTNLWTHLLSDKITLWIQPIYPTGSQQAGSIASTATVWLKSNSPLSLDNSLATKVSGQLISDVFILSSIRVPLPKVNLFGFLISDTIILSWSQYIYSPVNRGRLSGTNKIAPLWPKTKFSQANIKTSSVSDIIMPHWPQEESSEVNRWPWSFPDTVTPTWTQIGSPNLSLMALIDSNTESSTASPSRNILSNHSADIITQPWTHSRPPIFSVWILPVSVTISPLHQTESIAGNLWPLHLYDTVTPMWIHSGSQPVYLWTLLQSNTITSTWSLPEPLQAKLWTLPIFNRTKPVWLQTEYKKLNTGTWFMSDAYILPWTLSKHKTLIPLTGKIANELSQRAKSEVLIVNSWTQFASDTIQNQAQTPEVKHLISDPVLLRNQATSPTAYFGGKYEAVTFTEWANSQFTNVKHKTQSISNILRHAEISITDPWIKVETDISQMSQANSRILNLWTHPSENTVTSLFQSVSIIFIPWTKFQPNAIRMRTQADSSVLTHWTQSISDRVTLWSPTLLGAENPTLEVRGTETLWKIAEIIVLKSWNQSATDIVSQWITDKSSAIHVFPTTIFDKILLFDQPVSQLLTQWTQTETEAVIWREAKSFKKHVQTNSHHNIVTKWGPSEFSDEMVWTAPKAGTVVVWQQDISKFFIPRIEDTAKVVKPTTWTIPSIVIPWTQKEFPPEDTWTGYSAPKDIHWIQEESALEHSDTVSLSSTVISWMQPEHVPVVPWTQLIDLRYKLINTWMLPSYNHIIWTHPEYSDVIIPTSSLSETLTPLKWDESQLKNHWAQSVPDKVIPWTQVLSISKKLWREGSLLSWRVPVLLADDHWHHHEYYISGNWFKTKDENIRPWTQPYFQTINVYTSLRASKVESWVQHKMDIKSWMNSATGIFNDWTKSETENIILGNVPKNNTVRPSSQVEASINHIWFQLITNTIRVLPQAESQVISFLTQSVSDILLLQPEKEPETYLYMSDNSAVSSWFQIQKSLRQRNKLEPETVTPWIQQEWHIAHPWNRLETKVLKTRYNSEADTSQILLTYSKSDEIKPRTQLESLLVRRWPEDAIVTLWPLTKSDTIMPWSQLEYKTTQYLAQPNFGRINPWIQYEVSTETLEIIPWTHSAMVLSHSLQTPIESTLWPLTQSDAIRLWSQVEYETTQSLAQTNVGRINPWIQHKDSIETLDINSCTYFHKLIACSLQTQIYSFTLWNQLRSMTAQALTAVVTVSPSLEVQETLSSDEPTLVSPSKSVPQDKRLLEPLSLRPSKLNVSLAECHLKCGLRPGLVPYCPNCWEAEIGEFPWMVSVQLSYSHFCAGSILNENWILTSARCANLIKRSESLALVQVGLLDLQDPSQGEIVGIHRSIPYLGPRGPLGPGLIFLKEPIHFQPLVLPICLEESQEQERHIQLYDCWLPSWSLMRGSPGILQKRHLSIMQVSTCAKYWPQLNEFTFCVEARKAMGESGCKGDLGAPLVCHLKQKDTWVQVGILIHFDEHCEKPYVFSQVSPFVFWLQGVTHPSHAPWSFQRPVATSFFNSLSISARRKAPIFTSQTAVIHPHFISLPHPQALADHISLQYTMPWQAMIFSCGNQICSGSIISSYWILTAAHCVRNMNPEDTVVILGLRHPGTSLRVVKVTTILLHERFRLVSQTARNDLALVLLQEVQNSIHIVAPLGNMKNLNTSECWLSGPQILKQGDILENPEMLQIQVMGASNCAYLYPDIGSSTVCYIAQARGPEINMESVSPGSAVMCRPLSGNGKWTQIGFTSLKHLAT</sequence>
<dbReference type="FunFam" id="2.40.10.10:FF:000068">
    <property type="entry name" value="transmembrane protease serine 2"/>
    <property type="match status" value="1"/>
</dbReference>
<keyword evidence="3" id="KW-0720">Serine protease</keyword>
<proteinExistence type="predicted"/>
<dbReference type="InterPro" id="IPR001254">
    <property type="entry name" value="Trypsin_dom"/>
</dbReference>
<evidence type="ECO:0000313" key="6">
    <source>
        <dbReference type="EMBL" id="OBS79878.1"/>
    </source>
</evidence>
<keyword evidence="7" id="KW-1185">Reference proteome</keyword>
<comment type="caution">
    <text evidence="6">The sequence shown here is derived from an EMBL/GenBank/DDBJ whole genome shotgun (WGS) entry which is preliminary data.</text>
</comment>
<feature type="non-terminal residue" evidence="6">
    <location>
        <position position="2719"/>
    </location>
</feature>
<accession>A0A1A6HN67</accession>
<feature type="domain" description="Peptidase S1" evidence="5">
    <location>
        <begin position="2514"/>
        <end position="2719"/>
    </location>
</feature>
<dbReference type="Gene3D" id="2.40.10.10">
    <property type="entry name" value="Trypsin-like serine proteases"/>
    <property type="match status" value="3"/>
</dbReference>
<evidence type="ECO:0000256" key="2">
    <source>
        <dbReference type="ARBA" id="ARBA00022801"/>
    </source>
</evidence>
<dbReference type="GO" id="GO:0004252">
    <property type="term" value="F:serine-type endopeptidase activity"/>
    <property type="evidence" value="ECO:0007669"/>
    <property type="project" value="InterPro"/>
</dbReference>
<evidence type="ECO:0000259" key="5">
    <source>
        <dbReference type="PROSITE" id="PS50240"/>
    </source>
</evidence>
<dbReference type="PROSITE" id="PS00019">
    <property type="entry name" value="ACTININ_1"/>
    <property type="match status" value="1"/>
</dbReference>
<evidence type="ECO:0000256" key="3">
    <source>
        <dbReference type="ARBA" id="ARBA00022825"/>
    </source>
</evidence>
<dbReference type="EMBL" id="LZPO01017748">
    <property type="protein sequence ID" value="OBS79878.1"/>
    <property type="molecule type" value="Genomic_DNA"/>
</dbReference>
<gene>
    <name evidence="6" type="ORF">A6R68_21919</name>
</gene>
<dbReference type="STRING" id="56216.A0A1A6HN67"/>
<dbReference type="InterPro" id="IPR043504">
    <property type="entry name" value="Peptidase_S1_PA_chymotrypsin"/>
</dbReference>
<dbReference type="InterPro" id="IPR018114">
    <property type="entry name" value="TRYPSIN_HIS"/>
</dbReference>
<dbReference type="GO" id="GO:0006508">
    <property type="term" value="P:proteolysis"/>
    <property type="evidence" value="ECO:0007669"/>
    <property type="project" value="UniProtKB-KW"/>
</dbReference>
<name>A0A1A6HN67_NEOLE</name>
<evidence type="ECO:0000313" key="7">
    <source>
        <dbReference type="Proteomes" id="UP000092124"/>
    </source>
</evidence>
<feature type="domain" description="Peptidase S1" evidence="5">
    <location>
        <begin position="2229"/>
        <end position="2464"/>
    </location>
</feature>
<feature type="domain" description="Peptidase S1" evidence="5">
    <location>
        <begin position="11"/>
        <end position="231"/>
    </location>
</feature>
<keyword evidence="2" id="KW-0378">Hydrolase</keyword>
<protein>
    <recommendedName>
        <fullName evidence="5">Peptidase S1 domain-containing protein</fullName>
    </recommendedName>
</protein>
<dbReference type="InterPro" id="IPR001589">
    <property type="entry name" value="Actinin_actin-bd_CS"/>
</dbReference>
<dbReference type="SMART" id="SM00020">
    <property type="entry name" value="Tryp_SPc"/>
    <property type="match status" value="1"/>
</dbReference>
<dbReference type="PROSITE" id="PS00134">
    <property type="entry name" value="TRYPSIN_HIS"/>
    <property type="match status" value="1"/>
</dbReference>
<reference evidence="6 7" key="1">
    <citation type="submission" date="2016-06" db="EMBL/GenBank/DDBJ databases">
        <title>The Draft Genome Sequence and Annotation of the Desert Woodrat Neotoma lepida.</title>
        <authorList>
            <person name="Campbell M."/>
            <person name="Oakeson K.F."/>
            <person name="Yandell M."/>
            <person name="Halpert J.R."/>
            <person name="Dearing D."/>
        </authorList>
    </citation>
    <scope>NUCLEOTIDE SEQUENCE [LARGE SCALE GENOMIC DNA]</scope>
    <source>
        <strain evidence="6">417</strain>
        <tissue evidence="6">Liver</tissue>
    </source>
</reference>
<dbReference type="OrthoDB" id="9624335at2759"/>
<dbReference type="CDD" id="cd00190">
    <property type="entry name" value="Tryp_SPc"/>
    <property type="match status" value="1"/>
</dbReference>
<organism evidence="6 7">
    <name type="scientific">Neotoma lepida</name>
    <name type="common">Desert woodrat</name>
    <dbReference type="NCBI Taxonomy" id="56216"/>
    <lineage>
        <taxon>Eukaryota</taxon>
        <taxon>Metazoa</taxon>
        <taxon>Chordata</taxon>
        <taxon>Craniata</taxon>
        <taxon>Vertebrata</taxon>
        <taxon>Euteleostomi</taxon>
        <taxon>Mammalia</taxon>
        <taxon>Eutheria</taxon>
        <taxon>Euarchontoglires</taxon>
        <taxon>Glires</taxon>
        <taxon>Rodentia</taxon>
        <taxon>Myomorpha</taxon>
        <taxon>Muroidea</taxon>
        <taxon>Cricetidae</taxon>
        <taxon>Neotominae</taxon>
        <taxon>Neotoma</taxon>
    </lineage>
</organism>
<keyword evidence="4" id="KW-1015">Disulfide bond</keyword>
<dbReference type="Proteomes" id="UP000092124">
    <property type="component" value="Unassembled WGS sequence"/>
</dbReference>
<evidence type="ECO:0000256" key="1">
    <source>
        <dbReference type="ARBA" id="ARBA00022670"/>
    </source>
</evidence>
<keyword evidence="1" id="KW-0645">Protease</keyword>
<evidence type="ECO:0000256" key="4">
    <source>
        <dbReference type="ARBA" id="ARBA00023157"/>
    </source>
</evidence>
<feature type="non-terminal residue" evidence="6">
    <location>
        <position position="1"/>
    </location>
</feature>
<dbReference type="InterPro" id="IPR009003">
    <property type="entry name" value="Peptidase_S1_PA"/>
</dbReference>
<dbReference type="PANTHER" id="PTHR24250">
    <property type="entry name" value="CHYMOTRYPSIN-RELATED"/>
    <property type="match status" value="1"/>
</dbReference>
<dbReference type="PROSITE" id="PS50240">
    <property type="entry name" value="TRYPSIN_DOM"/>
    <property type="match status" value="3"/>
</dbReference>
<dbReference type="PANTHER" id="PTHR24250:SF64">
    <property type="entry name" value="PEPTIDASE S1 DOMAIN-CONTAINING PROTEIN"/>
    <property type="match status" value="1"/>
</dbReference>
<dbReference type="Pfam" id="PF00089">
    <property type="entry name" value="Trypsin"/>
    <property type="match status" value="3"/>
</dbReference>
<dbReference type="SUPFAM" id="SSF50494">
    <property type="entry name" value="Trypsin-like serine proteases"/>
    <property type="match status" value="3"/>
</dbReference>